<evidence type="ECO:0000313" key="3">
    <source>
        <dbReference type="EMBL" id="GGH96321.1"/>
    </source>
</evidence>
<reference evidence="3" key="1">
    <citation type="journal article" date="2014" name="Int. J. Syst. Evol. Microbiol.">
        <title>Complete genome of a new Firmicutes species belonging to the dominant human colonic microbiota ('Ruminococcus bicirculans') reveals two chromosomes and a selective capacity to utilize plant glucans.</title>
        <authorList>
            <consortium name="NISC Comparative Sequencing Program"/>
            <person name="Wegmann U."/>
            <person name="Louis P."/>
            <person name="Goesmann A."/>
            <person name="Henrissat B."/>
            <person name="Duncan S.H."/>
            <person name="Flint H.J."/>
        </authorList>
    </citation>
    <scope>NUCLEOTIDE SEQUENCE</scope>
    <source>
        <strain evidence="3">CCM 8778</strain>
    </source>
</reference>
<feature type="region of interest" description="Disordered" evidence="1">
    <location>
        <begin position="584"/>
        <end position="617"/>
    </location>
</feature>
<dbReference type="AlphaFoldDB" id="A0A2I0CNW5"/>
<dbReference type="InterPro" id="IPR012337">
    <property type="entry name" value="RNaseH-like_sf"/>
</dbReference>
<reference evidence="3" key="5">
    <citation type="submission" date="2024-05" db="EMBL/GenBank/DDBJ databases">
        <authorList>
            <person name="Sun Q."/>
            <person name="Sedlacek I."/>
        </authorList>
    </citation>
    <scope>NUCLEOTIDE SEQUENCE</scope>
    <source>
        <strain evidence="3">CCM 8778</strain>
    </source>
</reference>
<evidence type="ECO:0000313" key="6">
    <source>
        <dbReference type="Proteomes" id="UP000655550"/>
    </source>
</evidence>
<reference evidence="5" key="2">
    <citation type="submission" date="2017-12" db="EMBL/GenBank/DDBJ databases">
        <authorList>
            <person name="Yu X.-Y."/>
        </authorList>
    </citation>
    <scope>NUCLEOTIDE SEQUENCE [LARGE SCALE GENOMIC DNA]</scope>
    <source>
        <strain evidence="5">ZYSR67-Z</strain>
    </source>
</reference>
<dbReference type="EMBL" id="PIYS01000019">
    <property type="protein sequence ID" value="PKF70773.1"/>
    <property type="molecule type" value="Genomic_DNA"/>
</dbReference>
<feature type="domain" description="Transposase-like Mu C-terminal" evidence="2">
    <location>
        <begin position="473"/>
        <end position="526"/>
    </location>
</feature>
<dbReference type="Proteomes" id="UP000655550">
    <property type="component" value="Unassembled WGS sequence"/>
</dbReference>
<proteinExistence type="predicted"/>
<keyword evidence="6" id="KW-1185">Reference proteome</keyword>
<dbReference type="GO" id="GO:0003676">
    <property type="term" value="F:nucleic acid binding"/>
    <property type="evidence" value="ECO:0007669"/>
    <property type="project" value="InterPro"/>
</dbReference>
<protein>
    <submittedName>
        <fullName evidence="4">Transposase</fullName>
    </submittedName>
</protein>
<accession>A0A2I0CNW5</accession>
<evidence type="ECO:0000256" key="1">
    <source>
        <dbReference type="SAM" id="MobiDB-lite"/>
    </source>
</evidence>
<dbReference type="Gene3D" id="3.30.420.10">
    <property type="entry name" value="Ribonuclease H-like superfamily/Ribonuclease H"/>
    <property type="match status" value="1"/>
</dbReference>
<organism evidence="4 5">
    <name type="scientific">Pseudomonas fluvialis</name>
    <dbReference type="NCBI Taxonomy" id="1793966"/>
    <lineage>
        <taxon>Bacteria</taxon>
        <taxon>Pseudomonadati</taxon>
        <taxon>Pseudomonadota</taxon>
        <taxon>Gammaproteobacteria</taxon>
        <taxon>Pseudomonadales</taxon>
        <taxon>Pseudomonadaceae</taxon>
        <taxon>Pseudomonas</taxon>
    </lineage>
</organism>
<sequence>MNNPIRENGVVNISGQPFVIKSMQVDLKDIVLRGKGGIERVMDFQQFYNELATGVIKIPGYATERQGKTWEPSEYAEAIFRRDIIKLVDSEEYLRASQEEKNELRVKVGIEHEKKVPCPKTIRQYQKKYSKGGFEALIPNYRARGGKGWMVKAAAKELVRAAILDTYAKDDKLNLAATARIVNDRLKGSDCLVEGNQTISVKLVSRVLQEMPRDIVLDGRIDPRTYRLLSRQAVNEFYVEHAFELVQIDAKTIDMYVVDEFGRKFSKLTLYSMVCSRTGYPVGIYVTAGTPSEYSLLKLFEFFFSPKDEKFKERFELKSDWPAPCGLNKALLDNASENAAGVSLELVRDLGIDIHYARAYRGDDKPHVESLFNTLDKMVFNLMPGSKKSAEKEIKNRHERAEHEACYTVEQVYKDVVQFIADYYVNQPVVKLGFRHGKNMTIKQAMDEELKRFMPPPPPSLEQVQRLILHKNKTTRTVQHYGIDFEGFQYNSYAFRDVTRDYLQKPVTILFNPAECAAIYAVDPRSGELIKLDCKMRDVPNVSFEVIKEIRKQYERDPQTMTGHDYHRVYASLLIKWTTDSTRRRSKISDHNRAGQKKAREGYHRDVQTQLDQQAVSPVARSVMPVEPDDDFVPAPAEVIKP</sequence>
<dbReference type="Pfam" id="PF09299">
    <property type="entry name" value="Mu-transpos_C"/>
    <property type="match status" value="1"/>
</dbReference>
<dbReference type="SUPFAM" id="SSF53098">
    <property type="entry name" value="Ribonuclease H-like"/>
    <property type="match status" value="1"/>
</dbReference>
<dbReference type="RefSeq" id="WP_093985487.1">
    <property type="nucleotide sequence ID" value="NZ_BMDE01000009.1"/>
</dbReference>
<name>A0A2I0CNW5_9PSED</name>
<feature type="compositionally biased region" description="Basic and acidic residues" evidence="1">
    <location>
        <begin position="584"/>
        <end position="607"/>
    </location>
</feature>
<dbReference type="EMBL" id="BMDE01000009">
    <property type="protein sequence ID" value="GGH96321.1"/>
    <property type="molecule type" value="Genomic_DNA"/>
</dbReference>
<evidence type="ECO:0000313" key="4">
    <source>
        <dbReference type="EMBL" id="PKF70773.1"/>
    </source>
</evidence>
<evidence type="ECO:0000313" key="5">
    <source>
        <dbReference type="Proteomes" id="UP000242861"/>
    </source>
</evidence>
<reference evidence="4" key="3">
    <citation type="submission" date="2017-12" db="EMBL/GenBank/DDBJ databases">
        <authorList>
            <person name="Hurst M.R.H."/>
        </authorList>
    </citation>
    <scope>NUCLEOTIDE SEQUENCE [LARGE SCALE GENOMIC DNA]</scope>
    <source>
        <strain evidence="4">ZYSR67-Z</strain>
    </source>
</reference>
<gene>
    <name evidence="4" type="ORF">CW360_11585</name>
    <name evidence="3" type="ORF">GCM10007363_27630</name>
</gene>
<reference evidence="6" key="4">
    <citation type="journal article" date="2019" name="Int. J. Syst. Evol. Microbiol.">
        <title>The Global Catalogue of Microorganisms (GCM) 10K type strain sequencing project: providing services to taxonomists for standard genome sequencing and annotation.</title>
        <authorList>
            <consortium name="The Broad Institute Genomics Platform"/>
            <consortium name="The Broad Institute Genome Sequencing Center for Infectious Disease"/>
            <person name="Wu L."/>
            <person name="Ma J."/>
        </authorList>
    </citation>
    <scope>NUCLEOTIDE SEQUENCE [LARGE SCALE GENOMIC DNA]</scope>
    <source>
        <strain evidence="6">CCM 8778</strain>
    </source>
</reference>
<dbReference type="InterPro" id="IPR015378">
    <property type="entry name" value="Transposase-like_Mu_C"/>
</dbReference>
<evidence type="ECO:0000259" key="2">
    <source>
        <dbReference type="Pfam" id="PF09299"/>
    </source>
</evidence>
<comment type="caution">
    <text evidence="4">The sequence shown here is derived from an EMBL/GenBank/DDBJ whole genome shotgun (WGS) entry which is preliminary data.</text>
</comment>
<dbReference type="Proteomes" id="UP000242861">
    <property type="component" value="Unassembled WGS sequence"/>
</dbReference>
<dbReference type="InterPro" id="IPR036397">
    <property type="entry name" value="RNaseH_sf"/>
</dbReference>